<protein>
    <submittedName>
        <fullName evidence="3">Cysteine hydrolase</fullName>
    </submittedName>
</protein>
<reference evidence="3 4" key="1">
    <citation type="submission" date="2018-09" db="EMBL/GenBank/DDBJ databases">
        <title>Genome sequencing of strain 2DFW10M-5.</title>
        <authorList>
            <person name="Heo J."/>
            <person name="Kim S.-J."/>
            <person name="Kwon S.-W."/>
        </authorList>
    </citation>
    <scope>NUCLEOTIDE SEQUENCE [LARGE SCALE GENOMIC DNA]</scope>
    <source>
        <strain evidence="3 4">2DFW10M-5</strain>
    </source>
</reference>
<evidence type="ECO:0000313" key="4">
    <source>
        <dbReference type="Proteomes" id="UP000275069"/>
    </source>
</evidence>
<dbReference type="RefSeq" id="WP_120787956.1">
    <property type="nucleotide sequence ID" value="NZ_CP032624.1"/>
</dbReference>
<keyword evidence="1 3" id="KW-0378">Hydrolase</keyword>
<dbReference type="SUPFAM" id="SSF52499">
    <property type="entry name" value="Isochorismatase-like hydrolases"/>
    <property type="match status" value="1"/>
</dbReference>
<dbReference type="InterPro" id="IPR050272">
    <property type="entry name" value="Isochorismatase-like_hydrls"/>
</dbReference>
<evidence type="ECO:0000256" key="1">
    <source>
        <dbReference type="ARBA" id="ARBA00022801"/>
    </source>
</evidence>
<dbReference type="Pfam" id="PF00857">
    <property type="entry name" value="Isochorismatase"/>
    <property type="match status" value="1"/>
</dbReference>
<gene>
    <name evidence="3" type="ORF">D7I44_01970</name>
</gene>
<proteinExistence type="predicted"/>
<evidence type="ECO:0000313" key="3">
    <source>
        <dbReference type="EMBL" id="AYG02422.1"/>
    </source>
</evidence>
<dbReference type="OrthoDB" id="4426059at2"/>
<organism evidence="3 4">
    <name type="scientific">Gryllotalpicola protaetiae</name>
    <dbReference type="NCBI Taxonomy" id="2419771"/>
    <lineage>
        <taxon>Bacteria</taxon>
        <taxon>Bacillati</taxon>
        <taxon>Actinomycetota</taxon>
        <taxon>Actinomycetes</taxon>
        <taxon>Micrococcales</taxon>
        <taxon>Microbacteriaceae</taxon>
        <taxon>Gryllotalpicola</taxon>
    </lineage>
</organism>
<keyword evidence="4" id="KW-1185">Reference proteome</keyword>
<accession>A0A387BJJ7</accession>
<dbReference type="Gene3D" id="3.40.50.850">
    <property type="entry name" value="Isochorismatase-like"/>
    <property type="match status" value="1"/>
</dbReference>
<dbReference type="EMBL" id="CP032624">
    <property type="protein sequence ID" value="AYG02422.1"/>
    <property type="molecule type" value="Genomic_DNA"/>
</dbReference>
<dbReference type="PANTHER" id="PTHR43540">
    <property type="entry name" value="PEROXYUREIDOACRYLATE/UREIDOACRYLATE AMIDOHYDROLASE-RELATED"/>
    <property type="match status" value="1"/>
</dbReference>
<dbReference type="KEGG" id="gry:D7I44_01970"/>
<dbReference type="CDD" id="cd00431">
    <property type="entry name" value="cysteine_hydrolases"/>
    <property type="match status" value="1"/>
</dbReference>
<sequence length="181" mass="19257">MSTDAWLVVVDMQNVFAHDSPWASPDYETASVGIRRLMPAFGNRVVFTRYVAPAEPRGAWVPYFAQWPFALVPAGDPLYAFTPEIEGLAAGRPVVTRESFGKWGLELKAALHGASEIVLTGVSTDCCVLSTALPAADDGVHVLVPTDACAGASAADHQRALDAMALYAPLIELTTVDDLLG</sequence>
<dbReference type="GO" id="GO:0016787">
    <property type="term" value="F:hydrolase activity"/>
    <property type="evidence" value="ECO:0007669"/>
    <property type="project" value="UniProtKB-KW"/>
</dbReference>
<dbReference type="AlphaFoldDB" id="A0A387BJJ7"/>
<feature type="domain" description="Isochorismatase-like" evidence="2">
    <location>
        <begin position="6"/>
        <end position="171"/>
    </location>
</feature>
<dbReference type="InterPro" id="IPR036380">
    <property type="entry name" value="Isochorismatase-like_sf"/>
</dbReference>
<name>A0A387BJJ7_9MICO</name>
<dbReference type="Proteomes" id="UP000275069">
    <property type="component" value="Chromosome"/>
</dbReference>
<dbReference type="InterPro" id="IPR000868">
    <property type="entry name" value="Isochorismatase-like_dom"/>
</dbReference>
<evidence type="ECO:0000259" key="2">
    <source>
        <dbReference type="Pfam" id="PF00857"/>
    </source>
</evidence>